<evidence type="ECO:0000313" key="1">
    <source>
        <dbReference type="EMBL" id="OPD53357.1"/>
    </source>
</evidence>
<dbReference type="Proteomes" id="UP000190187">
    <property type="component" value="Unassembled WGS sequence"/>
</dbReference>
<dbReference type="EMBL" id="MSTN01000003">
    <property type="protein sequence ID" value="OPD53357.1"/>
    <property type="molecule type" value="Genomic_DNA"/>
</dbReference>
<accession>A0ABD6RBJ8</accession>
<protein>
    <submittedName>
        <fullName evidence="1">CopG family transcriptional regulator</fullName>
    </submittedName>
</protein>
<comment type="caution">
    <text evidence="1">The sequence shown here is derived from an EMBL/GenBank/DDBJ whole genome shotgun (WGS) entry which is preliminary data.</text>
</comment>
<evidence type="ECO:0000313" key="2">
    <source>
        <dbReference type="Proteomes" id="UP000190187"/>
    </source>
</evidence>
<dbReference type="AlphaFoldDB" id="A0ABD6RBJ8"/>
<name>A0ABD6RBJ8_BACTU</name>
<gene>
    <name evidence="1" type="ORF">BVF97_07765</name>
</gene>
<sequence length="187" mass="21553">MNIKDLLQMLKENRILIVAKQIGISHKRLSKALKAAGYEYKRGLGWHFTSKGEQPLDADIREFIVDIDNSRSETLNDGLTKNEVNVLREIINGWDTTQNVVNAISQQKEKVSKSSDPQKNTNAIHSLYMRIGKSEAKERASRTVNLDKEACTMLDSFEDKHRLNRDEIVEIALYEFFEKYSVEHEVQ</sequence>
<dbReference type="RefSeq" id="WP_078993591.1">
    <property type="nucleotide sequence ID" value="NZ_MSTN01000003.1"/>
</dbReference>
<reference evidence="1 2" key="1">
    <citation type="submission" date="2017-01" db="EMBL/GenBank/DDBJ databases">
        <title>Draft Genome Sequence of Bacillus thuringiensis DNG9.</title>
        <authorList>
            <person name="Rosana A.R."/>
            <person name="Daas M.S."/>
            <person name="Acedo J.Z."/>
            <person name="Case R.J."/>
            <person name="Vederas J.C."/>
            <person name="Nateche F."/>
            <person name="Kebbouche-Gana S."/>
        </authorList>
    </citation>
    <scope>NUCLEOTIDE SEQUENCE [LARGE SCALE GENOMIC DNA]</scope>
    <source>
        <strain evidence="1 2">DNG9</strain>
    </source>
</reference>
<organism evidence="1 2">
    <name type="scientific">Bacillus thuringiensis</name>
    <dbReference type="NCBI Taxonomy" id="1428"/>
    <lineage>
        <taxon>Bacteria</taxon>
        <taxon>Bacillati</taxon>
        <taxon>Bacillota</taxon>
        <taxon>Bacilli</taxon>
        <taxon>Bacillales</taxon>
        <taxon>Bacillaceae</taxon>
        <taxon>Bacillus</taxon>
        <taxon>Bacillus cereus group</taxon>
    </lineage>
</organism>
<proteinExistence type="predicted"/>